<dbReference type="InterPro" id="IPR028973">
    <property type="entry name" value="PhnB-like"/>
</dbReference>
<organism evidence="2 3">
    <name type="scientific">Brevundimonas faecalis</name>
    <dbReference type="NCBI Taxonomy" id="947378"/>
    <lineage>
        <taxon>Bacteria</taxon>
        <taxon>Pseudomonadati</taxon>
        <taxon>Pseudomonadota</taxon>
        <taxon>Alphaproteobacteria</taxon>
        <taxon>Caulobacterales</taxon>
        <taxon>Caulobacteraceae</taxon>
        <taxon>Brevundimonas</taxon>
    </lineage>
</organism>
<dbReference type="PANTHER" id="PTHR33990:SF4">
    <property type="entry name" value="PHNB-LIKE DOMAIN-CONTAINING PROTEIN"/>
    <property type="match status" value="1"/>
</dbReference>
<dbReference type="EMBL" id="JBEPTF010000001">
    <property type="protein sequence ID" value="MET4682419.1"/>
    <property type="molecule type" value="Genomic_DNA"/>
</dbReference>
<accession>A0ABV2R771</accession>
<gene>
    <name evidence="2" type="ORF">ABIE19_000328</name>
</gene>
<evidence type="ECO:0000313" key="2">
    <source>
        <dbReference type="EMBL" id="MET4682419.1"/>
    </source>
</evidence>
<sequence>MTTAPFLMFQNGRCRAALDFYAATLPDTRTLSVQPYPEGTPGGDGLIMLARVSIDGLEVIANDSTIRHAFDFTPSTSFFHLCRDAAEVDRLADALSDEGAVLMPPGDYGFSRRFAWVNDRFGVSWQLNFE</sequence>
<dbReference type="InterPro" id="IPR029068">
    <property type="entry name" value="Glyas_Bleomycin-R_OHBP_Dase"/>
</dbReference>
<protein>
    <submittedName>
        <fullName evidence="2">3-demethylubiquinone-9 3-methyltransferase (Glyoxalase superfamily)</fullName>
    </submittedName>
</protein>
<evidence type="ECO:0000259" key="1">
    <source>
        <dbReference type="Pfam" id="PF06983"/>
    </source>
</evidence>
<feature type="domain" description="PhnB-like" evidence="1">
    <location>
        <begin position="4"/>
        <end position="127"/>
    </location>
</feature>
<evidence type="ECO:0000313" key="3">
    <source>
        <dbReference type="Proteomes" id="UP001549313"/>
    </source>
</evidence>
<name>A0ABV2R771_9CAUL</name>
<comment type="caution">
    <text evidence="2">The sequence shown here is derived from an EMBL/GenBank/DDBJ whole genome shotgun (WGS) entry which is preliminary data.</text>
</comment>
<dbReference type="Proteomes" id="UP001549313">
    <property type="component" value="Unassembled WGS sequence"/>
</dbReference>
<dbReference type="PIRSF" id="PIRSF021700">
    <property type="entry name" value="3_dmu_93_MTrfase"/>
    <property type="match status" value="1"/>
</dbReference>
<keyword evidence="3" id="KW-1185">Reference proteome</keyword>
<reference evidence="2 3" key="1">
    <citation type="submission" date="2024-06" db="EMBL/GenBank/DDBJ databases">
        <title>Sorghum-associated microbial communities from plants grown in Nebraska, USA.</title>
        <authorList>
            <person name="Schachtman D."/>
        </authorList>
    </citation>
    <scope>NUCLEOTIDE SEQUENCE [LARGE SCALE GENOMIC DNA]</scope>
    <source>
        <strain evidence="2 3">2814</strain>
    </source>
</reference>
<dbReference type="Pfam" id="PF06983">
    <property type="entry name" value="3-dmu-9_3-mt"/>
    <property type="match status" value="1"/>
</dbReference>
<dbReference type="InterPro" id="IPR009725">
    <property type="entry name" value="3_dmu_93_MTrfase"/>
</dbReference>
<dbReference type="SUPFAM" id="SSF54593">
    <property type="entry name" value="Glyoxalase/Bleomycin resistance protein/Dihydroxybiphenyl dioxygenase"/>
    <property type="match status" value="1"/>
</dbReference>
<dbReference type="Gene3D" id="3.30.720.100">
    <property type="match status" value="1"/>
</dbReference>
<dbReference type="RefSeq" id="WP_354087368.1">
    <property type="nucleotide sequence ID" value="NZ_JBEPTF010000001.1"/>
</dbReference>
<dbReference type="PANTHER" id="PTHR33990">
    <property type="entry name" value="PROTEIN YJDN-RELATED"/>
    <property type="match status" value="1"/>
</dbReference>
<dbReference type="CDD" id="cd06588">
    <property type="entry name" value="PhnB_like"/>
    <property type="match status" value="1"/>
</dbReference>
<dbReference type="Gene3D" id="3.30.720.110">
    <property type="match status" value="1"/>
</dbReference>
<proteinExistence type="predicted"/>